<sequence length="48" mass="5578">MEWNDDKSNFITGDIRRNIQIEPTTLIPNTLQFVGNPRRIIHSLIVNS</sequence>
<evidence type="ECO:0000313" key="2">
    <source>
        <dbReference type="Proteomes" id="UP000292052"/>
    </source>
</evidence>
<protein>
    <submittedName>
        <fullName evidence="1">Uncharacterized protein</fullName>
    </submittedName>
</protein>
<comment type="caution">
    <text evidence="1">The sequence shown here is derived from an EMBL/GenBank/DDBJ whole genome shotgun (WGS) entry which is preliminary data.</text>
</comment>
<dbReference type="Proteomes" id="UP000292052">
    <property type="component" value="Unassembled WGS sequence"/>
</dbReference>
<gene>
    <name evidence="1" type="ORF">BDFB_007634</name>
</gene>
<dbReference type="EMBL" id="QDEB01120839">
    <property type="protein sequence ID" value="RZB40240.1"/>
    <property type="molecule type" value="Genomic_DNA"/>
</dbReference>
<name>A0A482VAM8_ASBVE</name>
<evidence type="ECO:0000313" key="1">
    <source>
        <dbReference type="EMBL" id="RZB40240.1"/>
    </source>
</evidence>
<dbReference type="OrthoDB" id="10374959at2759"/>
<proteinExistence type="predicted"/>
<dbReference type="AlphaFoldDB" id="A0A482VAM8"/>
<organism evidence="1 2">
    <name type="scientific">Asbolus verrucosus</name>
    <name type="common">Desert ironclad beetle</name>
    <dbReference type="NCBI Taxonomy" id="1661398"/>
    <lineage>
        <taxon>Eukaryota</taxon>
        <taxon>Metazoa</taxon>
        <taxon>Ecdysozoa</taxon>
        <taxon>Arthropoda</taxon>
        <taxon>Hexapoda</taxon>
        <taxon>Insecta</taxon>
        <taxon>Pterygota</taxon>
        <taxon>Neoptera</taxon>
        <taxon>Endopterygota</taxon>
        <taxon>Coleoptera</taxon>
        <taxon>Polyphaga</taxon>
        <taxon>Cucujiformia</taxon>
        <taxon>Tenebrionidae</taxon>
        <taxon>Pimeliinae</taxon>
        <taxon>Asbolus</taxon>
    </lineage>
</organism>
<accession>A0A482VAM8</accession>
<keyword evidence="2" id="KW-1185">Reference proteome</keyword>
<reference evidence="1 2" key="1">
    <citation type="submission" date="2017-03" db="EMBL/GenBank/DDBJ databases">
        <title>Genome of the blue death feigning beetle - Asbolus verrucosus.</title>
        <authorList>
            <person name="Rider S.D."/>
        </authorList>
    </citation>
    <scope>NUCLEOTIDE SEQUENCE [LARGE SCALE GENOMIC DNA]</scope>
    <source>
        <strain evidence="1">Butters</strain>
        <tissue evidence="1">Head and leg muscle</tissue>
    </source>
</reference>